<protein>
    <submittedName>
        <fullName evidence="1">Uncharacterized protein</fullName>
    </submittedName>
</protein>
<evidence type="ECO:0000313" key="2">
    <source>
        <dbReference type="Proteomes" id="UP001362999"/>
    </source>
</evidence>
<dbReference type="Proteomes" id="UP001362999">
    <property type="component" value="Unassembled WGS sequence"/>
</dbReference>
<comment type="caution">
    <text evidence="1">The sequence shown here is derived from an EMBL/GenBank/DDBJ whole genome shotgun (WGS) entry which is preliminary data.</text>
</comment>
<keyword evidence="2" id="KW-1185">Reference proteome</keyword>
<evidence type="ECO:0000313" key="1">
    <source>
        <dbReference type="EMBL" id="KAK6984705.1"/>
    </source>
</evidence>
<reference evidence="1 2" key="1">
    <citation type="journal article" date="2024" name="J Genomics">
        <title>Draft genome sequencing and assembly of Favolaschia claudopus CIRM-BRFM 2984 isolated from oak limbs.</title>
        <authorList>
            <person name="Navarro D."/>
            <person name="Drula E."/>
            <person name="Chaduli D."/>
            <person name="Cazenave R."/>
            <person name="Ahrendt S."/>
            <person name="Wang J."/>
            <person name="Lipzen A."/>
            <person name="Daum C."/>
            <person name="Barry K."/>
            <person name="Grigoriev I.V."/>
            <person name="Favel A."/>
            <person name="Rosso M.N."/>
            <person name="Martin F."/>
        </authorList>
    </citation>
    <scope>NUCLEOTIDE SEQUENCE [LARGE SCALE GENOMIC DNA]</scope>
    <source>
        <strain evidence="1 2">CIRM-BRFM 2984</strain>
    </source>
</reference>
<dbReference type="EMBL" id="JAWWNJ010000135">
    <property type="protein sequence ID" value="KAK6984705.1"/>
    <property type="molecule type" value="Genomic_DNA"/>
</dbReference>
<gene>
    <name evidence="1" type="ORF">R3P38DRAFT_2806315</name>
</gene>
<accession>A0AAV9ZKZ2</accession>
<name>A0AAV9ZKZ2_9AGAR</name>
<dbReference type="AlphaFoldDB" id="A0AAV9ZKZ2"/>
<sequence length="168" mass="18723">MHRVVMLDEIAVEQRPRWDDKTNNILGACRECSNRVSFQLNTAADLEVFFNALDDGDIHLASEATVVAFGVLDKDPRVYSPRPCCISGTDKTETGPEHAKFIQQILTADGEAKRGAALVELTMTRELSLHSPIYPLLIPPTHEFSSRGRRSLYFATGVMHGDHSEWPS</sequence>
<organism evidence="1 2">
    <name type="scientific">Favolaschia claudopus</name>
    <dbReference type="NCBI Taxonomy" id="2862362"/>
    <lineage>
        <taxon>Eukaryota</taxon>
        <taxon>Fungi</taxon>
        <taxon>Dikarya</taxon>
        <taxon>Basidiomycota</taxon>
        <taxon>Agaricomycotina</taxon>
        <taxon>Agaricomycetes</taxon>
        <taxon>Agaricomycetidae</taxon>
        <taxon>Agaricales</taxon>
        <taxon>Marasmiineae</taxon>
        <taxon>Mycenaceae</taxon>
        <taxon>Favolaschia</taxon>
    </lineage>
</organism>
<proteinExistence type="predicted"/>